<dbReference type="OMA" id="TTHEECI"/>
<evidence type="ECO:0000313" key="2">
    <source>
        <dbReference type="Proteomes" id="UP000077755"/>
    </source>
</evidence>
<gene>
    <name evidence="1" type="ORF">DCAR_0624896</name>
</gene>
<organism evidence="1 2">
    <name type="scientific">Daucus carota subsp. sativus</name>
    <name type="common">Carrot</name>
    <dbReference type="NCBI Taxonomy" id="79200"/>
    <lineage>
        <taxon>Eukaryota</taxon>
        <taxon>Viridiplantae</taxon>
        <taxon>Streptophyta</taxon>
        <taxon>Embryophyta</taxon>
        <taxon>Tracheophyta</taxon>
        <taxon>Spermatophyta</taxon>
        <taxon>Magnoliopsida</taxon>
        <taxon>eudicotyledons</taxon>
        <taxon>Gunneridae</taxon>
        <taxon>Pentapetalae</taxon>
        <taxon>asterids</taxon>
        <taxon>campanulids</taxon>
        <taxon>Apiales</taxon>
        <taxon>Apiaceae</taxon>
        <taxon>Apioideae</taxon>
        <taxon>Scandiceae</taxon>
        <taxon>Daucinae</taxon>
        <taxon>Daucus</taxon>
        <taxon>Daucus sect. Daucus</taxon>
    </lineage>
</organism>
<dbReference type="EMBL" id="CP093348">
    <property type="protein sequence ID" value="WOH05479.1"/>
    <property type="molecule type" value="Genomic_DNA"/>
</dbReference>
<keyword evidence="2" id="KW-1185">Reference proteome</keyword>
<proteinExistence type="predicted"/>
<dbReference type="Gramene" id="KZM91243">
    <property type="protein sequence ID" value="KZM91243"/>
    <property type="gene ID" value="DCAR_021392"/>
</dbReference>
<dbReference type="PANTHER" id="PTHR33390:SF1">
    <property type="entry name" value="STRESS UP-REGULATED NOD 19 PROTEIN"/>
    <property type="match status" value="1"/>
</dbReference>
<dbReference type="AlphaFoldDB" id="A0A161XEQ1"/>
<sequence>MLGGCFLAMMMFTFFIINPGYTRARLANDYKVKTRVFLSPELVLERGSVANKIFYDIDFPRGHVGLKDFRAEVVDEAGNSVPLQEIYLHHWIVVRYYHREGVDVSQHDSDTGFRQPSVILMTNAGVCHDGLMQYFGLGSETRKTATQIPHPYGIEIGDPEEVPDGYREKWFLNVHAIDTRGVVERLGCTECQCDLYNVSVDEYGRPLNSDYKGGLYCCYDGTRCRVKEGLDGARRRIYMKYTVKWIDWDDSLTPLNIYILDVTDTWRNSDESTGLATKHNCHIEYNIDRCATDLAEKDCIDSRQISLSLPTGGDVIYGVAHQHTGGIGSTLYGEDGRIICSSTPTYGEGTEAGNEAGYIVGMSTCYPQPGSVRISDRETLTLVSNYSSTRRHIGVMGLFYILVADPSHDSSPSLHHAVKMHRETLGSHSSWAKGLIGVVIALSVVVAGYRGCLSPRQSGFERVAI</sequence>
<evidence type="ECO:0000313" key="1">
    <source>
        <dbReference type="EMBL" id="WOH05479.1"/>
    </source>
</evidence>
<reference evidence="1" key="1">
    <citation type="journal article" date="2016" name="Nat. Genet.">
        <title>A high-quality carrot genome assembly provides new insights into carotenoid accumulation and asterid genome evolution.</title>
        <authorList>
            <person name="Iorizzo M."/>
            <person name="Ellison S."/>
            <person name="Senalik D."/>
            <person name="Zeng P."/>
            <person name="Satapoomin P."/>
            <person name="Huang J."/>
            <person name="Bowman M."/>
            <person name="Iovene M."/>
            <person name="Sanseverino W."/>
            <person name="Cavagnaro P."/>
            <person name="Yildiz M."/>
            <person name="Macko-Podgorni A."/>
            <person name="Moranska E."/>
            <person name="Grzebelus E."/>
            <person name="Grzebelus D."/>
            <person name="Ashrafi H."/>
            <person name="Zheng Z."/>
            <person name="Cheng S."/>
            <person name="Spooner D."/>
            <person name="Van Deynze A."/>
            <person name="Simon P."/>
        </authorList>
    </citation>
    <scope>NUCLEOTIDE SEQUENCE</scope>
    <source>
        <tissue evidence="1">Leaf</tissue>
    </source>
</reference>
<reference evidence="1" key="2">
    <citation type="submission" date="2022-03" db="EMBL/GenBank/DDBJ databases">
        <title>Draft title - Genomic analysis of global carrot germplasm unveils the trajectory of domestication and the origin of high carotenoid orange carrot.</title>
        <authorList>
            <person name="Iorizzo M."/>
            <person name="Ellison S."/>
            <person name="Senalik D."/>
            <person name="Macko-Podgorni A."/>
            <person name="Grzebelus D."/>
            <person name="Bostan H."/>
            <person name="Rolling W."/>
            <person name="Curaba J."/>
            <person name="Simon P."/>
        </authorList>
    </citation>
    <scope>NUCLEOTIDE SEQUENCE</scope>
    <source>
        <tissue evidence="1">Leaf</tissue>
    </source>
</reference>
<dbReference type="InterPro" id="IPR011692">
    <property type="entry name" value="Stress_up-reg_Nod19"/>
</dbReference>
<protein>
    <submittedName>
        <fullName evidence="1">Uncharacterized protein</fullName>
    </submittedName>
</protein>
<accession>A0A161XEQ1</accession>
<dbReference type="Proteomes" id="UP000077755">
    <property type="component" value="Chromosome 6"/>
</dbReference>
<dbReference type="PANTHER" id="PTHR33390">
    <property type="entry name" value="STRESS UP-REGULATED NOD 19 PROTEIN"/>
    <property type="match status" value="1"/>
</dbReference>
<name>A0A161XEQ1_DAUCS</name>
<dbReference type="Pfam" id="PF07712">
    <property type="entry name" value="SURNod19"/>
    <property type="match status" value="1"/>
</dbReference>